<accession>A0A558C8L8</accession>
<keyword evidence="1" id="KW-1133">Transmembrane helix</keyword>
<protein>
    <submittedName>
        <fullName evidence="3">Tripartite tricarboxylate transporter TctB family protein</fullName>
    </submittedName>
</protein>
<dbReference type="Pfam" id="PF07331">
    <property type="entry name" value="TctB"/>
    <property type="match status" value="1"/>
</dbReference>
<evidence type="ECO:0000256" key="1">
    <source>
        <dbReference type="SAM" id="Phobius"/>
    </source>
</evidence>
<feature type="transmembrane region" description="Helical" evidence="1">
    <location>
        <begin position="101"/>
        <end position="118"/>
    </location>
</feature>
<organism evidence="3 4">
    <name type="scientific">Denitromonas halophila</name>
    <dbReference type="NCBI Taxonomy" id="1629404"/>
    <lineage>
        <taxon>Bacteria</taxon>
        <taxon>Pseudomonadati</taxon>
        <taxon>Pseudomonadota</taxon>
        <taxon>Betaproteobacteria</taxon>
        <taxon>Rhodocyclales</taxon>
        <taxon>Zoogloeaceae</taxon>
        <taxon>Denitromonas</taxon>
    </lineage>
</organism>
<feature type="transmembrane region" description="Helical" evidence="1">
    <location>
        <begin position="40"/>
        <end position="64"/>
    </location>
</feature>
<dbReference type="EMBL" id="VMNI01000019">
    <property type="protein sequence ID" value="TVO73050.1"/>
    <property type="molecule type" value="Genomic_DNA"/>
</dbReference>
<feature type="transmembrane region" description="Helical" evidence="1">
    <location>
        <begin position="76"/>
        <end position="95"/>
    </location>
</feature>
<sequence length="155" mass="16753">MNRRKIDVAFTSLLIIVSLVILSSDKLVEGGMETDLGSLFLPRIVAVFIILFSVMIGIPSLAKLLKNAPLGGLERIDTTGFLGIGIYIAILVAYWAAIPHVGFLIATPIAMFSIAVLLEGRNWPVMAAVSVLTPLAVYYGSSTFLRVFLPTWSLS</sequence>
<dbReference type="Proteomes" id="UP000318349">
    <property type="component" value="Unassembled WGS sequence"/>
</dbReference>
<proteinExistence type="predicted"/>
<evidence type="ECO:0000259" key="2">
    <source>
        <dbReference type="Pfam" id="PF07331"/>
    </source>
</evidence>
<dbReference type="AlphaFoldDB" id="A0A558C8L8"/>
<evidence type="ECO:0000313" key="3">
    <source>
        <dbReference type="EMBL" id="TVO73050.1"/>
    </source>
</evidence>
<feature type="domain" description="DUF1468" evidence="2">
    <location>
        <begin position="15"/>
        <end position="150"/>
    </location>
</feature>
<keyword evidence="1" id="KW-0812">Transmembrane</keyword>
<name>A0A558C8L8_9RHOO</name>
<dbReference type="InterPro" id="IPR009936">
    <property type="entry name" value="DUF1468"/>
</dbReference>
<comment type="caution">
    <text evidence="3">The sequence shown here is derived from an EMBL/GenBank/DDBJ whole genome shotgun (WGS) entry which is preliminary data.</text>
</comment>
<keyword evidence="1" id="KW-0472">Membrane</keyword>
<reference evidence="3 4" key="1">
    <citation type="submission" date="2019-07" db="EMBL/GenBank/DDBJ databases">
        <title>The pathways for chlorine oxyanion respiration interact through the shared metabolite chlorate.</title>
        <authorList>
            <person name="Barnum T.P."/>
            <person name="Cheng Y."/>
            <person name="Hill K.A."/>
            <person name="Lucas L.N."/>
            <person name="Carlson H.K."/>
            <person name="Coates J.D."/>
        </authorList>
    </citation>
    <scope>NUCLEOTIDE SEQUENCE [LARGE SCALE GENOMIC DNA]</scope>
    <source>
        <strain evidence="3 4">SFB-1</strain>
    </source>
</reference>
<evidence type="ECO:0000313" key="4">
    <source>
        <dbReference type="Proteomes" id="UP000318349"/>
    </source>
</evidence>
<gene>
    <name evidence="3" type="ORF">FHP89_17295</name>
</gene>
<feature type="transmembrane region" description="Helical" evidence="1">
    <location>
        <begin position="125"/>
        <end position="149"/>
    </location>
</feature>